<organism evidence="1 2">
    <name type="scientific">Priestia megaterium</name>
    <name type="common">Bacillus megaterium</name>
    <dbReference type="NCBI Taxonomy" id="1404"/>
    <lineage>
        <taxon>Bacteria</taxon>
        <taxon>Bacillati</taxon>
        <taxon>Bacillota</taxon>
        <taxon>Bacilli</taxon>
        <taxon>Bacillales</taxon>
        <taxon>Bacillaceae</taxon>
        <taxon>Priestia</taxon>
    </lineage>
</organism>
<geneLocation type="plasmid" evidence="2">
    <name>pfdu301a</name>
</geneLocation>
<gene>
    <name evidence="1" type="ORF">FDZ14_31040</name>
</gene>
<proteinExistence type="predicted"/>
<dbReference type="Proteomes" id="UP000501076">
    <property type="component" value="Plasmid pFDU301A"/>
</dbReference>
<accession>A0A6M6E7J8</accession>
<protein>
    <submittedName>
        <fullName evidence="1">Uncharacterized protein</fullName>
    </submittedName>
</protein>
<dbReference type="RefSeq" id="WP_171778519.1">
    <property type="nucleotide sequence ID" value="NZ_CP045273.1"/>
</dbReference>
<dbReference type="EMBL" id="CP045273">
    <property type="protein sequence ID" value="QJX80527.1"/>
    <property type="molecule type" value="Genomic_DNA"/>
</dbReference>
<name>A0A6M6E7J8_PRIMG</name>
<evidence type="ECO:0000313" key="2">
    <source>
        <dbReference type="Proteomes" id="UP000501076"/>
    </source>
</evidence>
<dbReference type="AlphaFoldDB" id="A0A6M6E7J8"/>
<evidence type="ECO:0000313" key="1">
    <source>
        <dbReference type="EMBL" id="QJX80527.1"/>
    </source>
</evidence>
<reference evidence="1 2" key="1">
    <citation type="submission" date="2019-10" db="EMBL/GenBank/DDBJ databases">
        <title>Complete genome sequences for adaption low water activity.</title>
        <authorList>
            <person name="Zhao L."/>
            <person name="Zhong J."/>
        </authorList>
    </citation>
    <scope>NUCLEOTIDE SEQUENCE [LARGE SCALE GENOMIC DNA]</scope>
    <source>
        <strain evidence="1 2">FDU301</strain>
        <plasmid evidence="2">pfdu301a</plasmid>
    </source>
</reference>
<sequence>MRYFEEAKNIWINYVPARGQSDIVEGELIRAVEKLRTEAYDNGNGNWDEAFEMFCSYLLETLASDKAFSIEAQAELVADIKRLSDYSHPYLEDDLYDRIADRIIEWSKFHKGPIKREKNPQQYR</sequence>
<keyword evidence="1" id="KW-0614">Plasmid</keyword>